<name>A0A8T2B858_ARASU</name>
<gene>
    <name evidence="2" type="ORF">ISN44_As08g023050</name>
</gene>
<accession>A0A8T2B858</accession>
<sequence>MMMSNLPKDLVEEILSRVPFKYLRAVRSTCKNWNDISKTRSFANKHIDKATVSGEKEFLMITKFNVFRVGVNLHRSQNNNVDLSIELKGKLVSRDKTDDLFHKSQVIHCNGVFLCAREKMLVVLNPYWGQTKWIMPRPPFGCSDRYALGYDKSSGSHKILRLFGVNQKNLDVYDLSSSSWMVPDDVTLERDIYMQQGVSLKGDTYWYAKDEDSTDGYLLCFDFTRERFGPCLPLPLPLNEGYALYKGYATLSVVKEEKLAVLLQRWDTTVIWVTNKIEPDAVSWSIFLKLDMEPKIYPYQNFFIDEEKKVAVVFDKDKDRSTWPPWMCKTIYNRAYIAGENGYFRSVDLLKSPNTRQLGRLVCSYVPSSMKVK</sequence>
<keyword evidence="3" id="KW-1185">Reference proteome</keyword>
<dbReference type="NCBIfam" id="TIGR01640">
    <property type="entry name" value="F_box_assoc_1"/>
    <property type="match status" value="1"/>
</dbReference>
<dbReference type="OrthoDB" id="1113282at2759"/>
<dbReference type="InterPro" id="IPR050796">
    <property type="entry name" value="SCF_F-box_component"/>
</dbReference>
<dbReference type="EMBL" id="JAEFBJ010000008">
    <property type="protein sequence ID" value="KAG7582740.1"/>
    <property type="molecule type" value="Genomic_DNA"/>
</dbReference>
<dbReference type="AlphaFoldDB" id="A0A8T2B858"/>
<dbReference type="Proteomes" id="UP000694251">
    <property type="component" value="Chromosome 8"/>
</dbReference>
<evidence type="ECO:0000259" key="1">
    <source>
        <dbReference type="PROSITE" id="PS50181"/>
    </source>
</evidence>
<proteinExistence type="predicted"/>
<dbReference type="InterPro" id="IPR001810">
    <property type="entry name" value="F-box_dom"/>
</dbReference>
<comment type="caution">
    <text evidence="2">The sequence shown here is derived from an EMBL/GenBank/DDBJ whole genome shotgun (WGS) entry which is preliminary data.</text>
</comment>
<feature type="domain" description="F-box" evidence="1">
    <location>
        <begin position="1"/>
        <end position="46"/>
    </location>
</feature>
<organism evidence="2 3">
    <name type="scientific">Arabidopsis suecica</name>
    <name type="common">Swedish thale-cress</name>
    <name type="synonym">Cardaminopsis suecica</name>
    <dbReference type="NCBI Taxonomy" id="45249"/>
    <lineage>
        <taxon>Eukaryota</taxon>
        <taxon>Viridiplantae</taxon>
        <taxon>Streptophyta</taxon>
        <taxon>Embryophyta</taxon>
        <taxon>Tracheophyta</taxon>
        <taxon>Spermatophyta</taxon>
        <taxon>Magnoliopsida</taxon>
        <taxon>eudicotyledons</taxon>
        <taxon>Gunneridae</taxon>
        <taxon>Pentapetalae</taxon>
        <taxon>rosids</taxon>
        <taxon>malvids</taxon>
        <taxon>Brassicales</taxon>
        <taxon>Brassicaceae</taxon>
        <taxon>Camelineae</taxon>
        <taxon>Arabidopsis</taxon>
    </lineage>
</organism>
<protein>
    <submittedName>
        <fullName evidence="2">F-box domain</fullName>
    </submittedName>
</protein>
<dbReference type="PROSITE" id="PS50181">
    <property type="entry name" value="FBOX"/>
    <property type="match status" value="1"/>
</dbReference>
<dbReference type="SMART" id="SM00256">
    <property type="entry name" value="FBOX"/>
    <property type="match status" value="1"/>
</dbReference>
<dbReference type="Pfam" id="PF07734">
    <property type="entry name" value="FBA_1"/>
    <property type="match status" value="1"/>
</dbReference>
<dbReference type="PANTHER" id="PTHR31672:SF13">
    <property type="entry name" value="F-BOX PROTEIN CPR30-LIKE"/>
    <property type="match status" value="1"/>
</dbReference>
<dbReference type="InterPro" id="IPR017451">
    <property type="entry name" value="F-box-assoc_interact_dom"/>
</dbReference>
<evidence type="ECO:0000313" key="3">
    <source>
        <dbReference type="Proteomes" id="UP000694251"/>
    </source>
</evidence>
<reference evidence="2 3" key="1">
    <citation type="submission" date="2020-12" db="EMBL/GenBank/DDBJ databases">
        <title>Concerted genomic and epigenomic changes stabilize Arabidopsis allopolyploids.</title>
        <authorList>
            <person name="Chen Z."/>
        </authorList>
    </citation>
    <scope>NUCLEOTIDE SEQUENCE [LARGE SCALE GENOMIC DNA]</scope>
    <source>
        <strain evidence="2">As9502</strain>
        <tissue evidence="2">Leaf</tissue>
    </source>
</reference>
<dbReference type="InterPro" id="IPR006527">
    <property type="entry name" value="F-box-assoc_dom_typ1"/>
</dbReference>
<dbReference type="CDD" id="cd22157">
    <property type="entry name" value="F-box_AtFBW1-like"/>
    <property type="match status" value="1"/>
</dbReference>
<dbReference type="PANTHER" id="PTHR31672">
    <property type="entry name" value="BNACNNG10540D PROTEIN"/>
    <property type="match status" value="1"/>
</dbReference>
<evidence type="ECO:0000313" key="2">
    <source>
        <dbReference type="EMBL" id="KAG7582740.1"/>
    </source>
</evidence>
<dbReference type="Pfam" id="PF00646">
    <property type="entry name" value="F-box"/>
    <property type="match status" value="1"/>
</dbReference>